<dbReference type="EMBL" id="JABDTM020014276">
    <property type="protein sequence ID" value="KAH0819548.1"/>
    <property type="molecule type" value="Genomic_DNA"/>
</dbReference>
<proteinExistence type="predicted"/>
<accession>A0A8J6LHV5</accession>
<dbReference type="Proteomes" id="UP000719412">
    <property type="component" value="Unassembled WGS sequence"/>
</dbReference>
<evidence type="ECO:0000256" key="2">
    <source>
        <dbReference type="SAM" id="MobiDB-lite"/>
    </source>
</evidence>
<reference evidence="3" key="1">
    <citation type="journal article" date="2020" name="J Insects Food Feed">
        <title>The yellow mealworm (Tenebrio molitor) genome: a resource for the emerging insects as food and feed industry.</title>
        <authorList>
            <person name="Eriksson T."/>
            <person name="Andere A."/>
            <person name="Kelstrup H."/>
            <person name="Emery V."/>
            <person name="Picard C."/>
        </authorList>
    </citation>
    <scope>NUCLEOTIDE SEQUENCE</scope>
    <source>
        <strain evidence="3">Stoneville</strain>
        <tissue evidence="3">Whole head</tissue>
    </source>
</reference>
<comment type="caution">
    <text evidence="3">The sequence shown here is derived from an EMBL/GenBank/DDBJ whole genome shotgun (WGS) entry which is preliminary data.</text>
</comment>
<organism evidence="3 4">
    <name type="scientific">Tenebrio molitor</name>
    <name type="common">Yellow mealworm beetle</name>
    <dbReference type="NCBI Taxonomy" id="7067"/>
    <lineage>
        <taxon>Eukaryota</taxon>
        <taxon>Metazoa</taxon>
        <taxon>Ecdysozoa</taxon>
        <taxon>Arthropoda</taxon>
        <taxon>Hexapoda</taxon>
        <taxon>Insecta</taxon>
        <taxon>Pterygota</taxon>
        <taxon>Neoptera</taxon>
        <taxon>Endopterygota</taxon>
        <taxon>Coleoptera</taxon>
        <taxon>Polyphaga</taxon>
        <taxon>Cucujiformia</taxon>
        <taxon>Tenebrionidae</taxon>
        <taxon>Tenebrio</taxon>
    </lineage>
</organism>
<evidence type="ECO:0000256" key="1">
    <source>
        <dbReference type="SAM" id="Coils"/>
    </source>
</evidence>
<feature type="coiled-coil region" evidence="1">
    <location>
        <begin position="146"/>
        <end position="177"/>
    </location>
</feature>
<dbReference type="Gene3D" id="3.40.50.2300">
    <property type="match status" value="1"/>
</dbReference>
<feature type="compositionally biased region" description="Basic and acidic residues" evidence="2">
    <location>
        <begin position="96"/>
        <end position="119"/>
    </location>
</feature>
<keyword evidence="1" id="KW-0175">Coiled coil</keyword>
<sequence length="196" mass="23000">MASPILHLTPLDFNFWDHTKDLVYEVEINTGGQLQKRVTDAANQICAIFTEDQKDSSVELAFKYAVYKINKDRELFPNTTLVYDIQYVPRDDSFRTSKKADRKERKVRKEGSKREREVGRTNQFRKSSRDKRGYGGNKRGGIRKELAAVREEKGELKKELAAMREEMRGREEKWQAEKAGWMKRMIMIEEKMEGTI</sequence>
<dbReference type="AlphaFoldDB" id="A0A8J6LHV5"/>
<evidence type="ECO:0000313" key="4">
    <source>
        <dbReference type="Proteomes" id="UP000719412"/>
    </source>
</evidence>
<feature type="region of interest" description="Disordered" evidence="2">
    <location>
        <begin position="96"/>
        <end position="144"/>
    </location>
</feature>
<reference evidence="3" key="2">
    <citation type="submission" date="2021-08" db="EMBL/GenBank/DDBJ databases">
        <authorList>
            <person name="Eriksson T."/>
        </authorList>
    </citation>
    <scope>NUCLEOTIDE SEQUENCE</scope>
    <source>
        <strain evidence="3">Stoneville</strain>
        <tissue evidence="3">Whole head</tissue>
    </source>
</reference>
<keyword evidence="4" id="KW-1185">Reference proteome</keyword>
<gene>
    <name evidence="3" type="ORF">GEV33_003243</name>
</gene>
<name>A0A8J6LHV5_TENMO</name>
<protein>
    <submittedName>
        <fullName evidence="3">Uncharacterized protein</fullName>
    </submittedName>
</protein>
<evidence type="ECO:0000313" key="3">
    <source>
        <dbReference type="EMBL" id="KAH0819548.1"/>
    </source>
</evidence>